<dbReference type="SMART" id="SM00857">
    <property type="entry name" value="Resolvase"/>
    <property type="match status" value="1"/>
</dbReference>
<dbReference type="Gene3D" id="3.40.50.1390">
    <property type="entry name" value="Resolvase, N-terminal catalytic domain"/>
    <property type="match status" value="1"/>
</dbReference>
<dbReference type="PANTHER" id="PTHR30461">
    <property type="entry name" value="DNA-INVERTASE FROM LAMBDOID PROPHAGE"/>
    <property type="match status" value="1"/>
</dbReference>
<dbReference type="Gene3D" id="1.10.10.60">
    <property type="entry name" value="Homeodomain-like"/>
    <property type="match status" value="1"/>
</dbReference>
<proteinExistence type="inferred from homology"/>
<dbReference type="GO" id="GO:0003677">
    <property type="term" value="F:DNA binding"/>
    <property type="evidence" value="ECO:0007669"/>
    <property type="project" value="UniProtKB-KW"/>
</dbReference>
<keyword evidence="3" id="KW-0238">DNA-binding</keyword>
<protein>
    <submittedName>
        <fullName evidence="9">Recombinase family protein</fullName>
    </submittedName>
</protein>
<gene>
    <name evidence="9" type="ORF">KHA97_00100</name>
</gene>
<dbReference type="InterPro" id="IPR006119">
    <property type="entry name" value="Resolv_N"/>
</dbReference>
<dbReference type="PROSITE" id="PS51736">
    <property type="entry name" value="RECOMBINASES_3"/>
    <property type="match status" value="1"/>
</dbReference>
<dbReference type="GO" id="GO:0015074">
    <property type="term" value="P:DNA integration"/>
    <property type="evidence" value="ECO:0007669"/>
    <property type="project" value="UniProtKB-KW"/>
</dbReference>
<dbReference type="Proteomes" id="UP000681414">
    <property type="component" value="Unassembled WGS sequence"/>
</dbReference>
<dbReference type="PANTHER" id="PTHR30461:SF26">
    <property type="entry name" value="RESOLVASE HOMOLOG YNEB"/>
    <property type="match status" value="1"/>
</dbReference>
<organism evidence="9 10">
    <name type="scientific">Lederbergia citri</name>
    <dbReference type="NCBI Taxonomy" id="2833580"/>
    <lineage>
        <taxon>Bacteria</taxon>
        <taxon>Bacillati</taxon>
        <taxon>Bacillota</taxon>
        <taxon>Bacilli</taxon>
        <taxon>Bacillales</taxon>
        <taxon>Bacillaceae</taxon>
        <taxon>Lederbergia</taxon>
    </lineage>
</organism>
<dbReference type="InterPro" id="IPR036162">
    <property type="entry name" value="Resolvase-like_N_sf"/>
</dbReference>
<evidence type="ECO:0000256" key="5">
    <source>
        <dbReference type="PIRSR" id="PIRSR606118-50"/>
    </source>
</evidence>
<reference evidence="9 10" key="1">
    <citation type="submission" date="2021-05" db="EMBL/GenBank/DDBJ databases">
        <title>Novel Bacillus species.</title>
        <authorList>
            <person name="Liu G."/>
        </authorList>
    </citation>
    <scope>NUCLEOTIDE SEQUENCE [LARGE SCALE GENOMIC DNA]</scope>
    <source>
        <strain evidence="10">FJAT-49780</strain>
    </source>
</reference>
<keyword evidence="2" id="KW-0229">DNA integration</keyword>
<feature type="region of interest" description="Disordered" evidence="7">
    <location>
        <begin position="133"/>
        <end position="153"/>
    </location>
</feature>
<accession>A0A942TB81</accession>
<dbReference type="InterPro" id="IPR050639">
    <property type="entry name" value="SSR_resolvase"/>
</dbReference>
<dbReference type="EMBL" id="JAGYPG010000001">
    <property type="protein sequence ID" value="MBS4193468.1"/>
    <property type="molecule type" value="Genomic_DNA"/>
</dbReference>
<comment type="similarity">
    <text evidence="1">Belongs to the site-specific recombinase resolvase family.</text>
</comment>
<evidence type="ECO:0000256" key="7">
    <source>
        <dbReference type="SAM" id="MobiDB-lite"/>
    </source>
</evidence>
<dbReference type="RefSeq" id="WP_213122771.1">
    <property type="nucleotide sequence ID" value="NZ_JAGYPG010000001.1"/>
</dbReference>
<evidence type="ECO:0000256" key="1">
    <source>
        <dbReference type="ARBA" id="ARBA00009913"/>
    </source>
</evidence>
<name>A0A942TB81_9BACI</name>
<feature type="active site" description="O-(5'-phospho-DNA)-serine intermediate" evidence="5 6">
    <location>
        <position position="9"/>
    </location>
</feature>
<evidence type="ECO:0000259" key="8">
    <source>
        <dbReference type="PROSITE" id="PS51736"/>
    </source>
</evidence>
<dbReference type="CDD" id="cd03768">
    <property type="entry name" value="SR_ResInv"/>
    <property type="match status" value="1"/>
</dbReference>
<evidence type="ECO:0000313" key="10">
    <source>
        <dbReference type="Proteomes" id="UP000681414"/>
    </source>
</evidence>
<dbReference type="PROSITE" id="PS00397">
    <property type="entry name" value="RECOMBINASES_1"/>
    <property type="match status" value="1"/>
</dbReference>
<dbReference type="GO" id="GO:0000150">
    <property type="term" value="F:DNA strand exchange activity"/>
    <property type="evidence" value="ECO:0007669"/>
    <property type="project" value="InterPro"/>
</dbReference>
<dbReference type="AlphaFoldDB" id="A0A942TB81"/>
<dbReference type="InterPro" id="IPR006118">
    <property type="entry name" value="Recombinase_CS"/>
</dbReference>
<evidence type="ECO:0000256" key="4">
    <source>
        <dbReference type="ARBA" id="ARBA00023172"/>
    </source>
</evidence>
<evidence type="ECO:0000256" key="3">
    <source>
        <dbReference type="ARBA" id="ARBA00023125"/>
    </source>
</evidence>
<sequence>MKIGYARVSTVGQDLETQEAILKAEGCERLYVEKVTGTSTAPRKELANMIDHVRPGDTVYVTKIDRLARSIIDLNKIVSELNDKGVSVVFIQDGMMTFKAGEKSSGMNSLMFNILGSFAQFERDLIVERTTEGRERAKAQGKHMGRPASSSERDLRKAIELMNDRENNALSVTDICKLTGVKRATLYARMKEKAVD</sequence>
<evidence type="ECO:0000256" key="2">
    <source>
        <dbReference type="ARBA" id="ARBA00022908"/>
    </source>
</evidence>
<feature type="domain" description="Resolvase/invertase-type recombinase catalytic" evidence="8">
    <location>
        <begin position="1"/>
        <end position="141"/>
    </location>
</feature>
<evidence type="ECO:0000256" key="6">
    <source>
        <dbReference type="PROSITE-ProRule" id="PRU10137"/>
    </source>
</evidence>
<comment type="caution">
    <text evidence="9">The sequence shown here is derived from an EMBL/GenBank/DDBJ whole genome shotgun (WGS) entry which is preliminary data.</text>
</comment>
<keyword evidence="4" id="KW-0233">DNA recombination</keyword>
<evidence type="ECO:0000313" key="9">
    <source>
        <dbReference type="EMBL" id="MBS4193468.1"/>
    </source>
</evidence>
<keyword evidence="10" id="KW-1185">Reference proteome</keyword>
<dbReference type="SUPFAM" id="SSF53041">
    <property type="entry name" value="Resolvase-like"/>
    <property type="match status" value="1"/>
</dbReference>
<dbReference type="Pfam" id="PF00239">
    <property type="entry name" value="Resolvase"/>
    <property type="match status" value="1"/>
</dbReference>